<dbReference type="STRING" id="452589.G9NYQ6"/>
<evidence type="ECO:0000313" key="4">
    <source>
        <dbReference type="Proteomes" id="UP000005426"/>
    </source>
</evidence>
<dbReference type="PANTHER" id="PTHR37049:SF4">
    <property type="entry name" value="RHODANESE DOMAIN-CONTAINING PROTEIN"/>
    <property type="match status" value="1"/>
</dbReference>
<organism evidence="3 4">
    <name type="scientific">Hypocrea atroviridis (strain ATCC 20476 / IMI 206040)</name>
    <name type="common">Trichoderma atroviride</name>
    <dbReference type="NCBI Taxonomy" id="452589"/>
    <lineage>
        <taxon>Eukaryota</taxon>
        <taxon>Fungi</taxon>
        <taxon>Dikarya</taxon>
        <taxon>Ascomycota</taxon>
        <taxon>Pezizomycotina</taxon>
        <taxon>Sordariomycetes</taxon>
        <taxon>Hypocreomycetidae</taxon>
        <taxon>Hypocreales</taxon>
        <taxon>Hypocreaceae</taxon>
        <taxon>Trichoderma</taxon>
    </lineage>
</organism>
<dbReference type="PANTHER" id="PTHR37049">
    <property type="entry name" value="PEPTIDASE S41 FAMILY PROTEIN"/>
    <property type="match status" value="1"/>
</dbReference>
<dbReference type="Pfam" id="PF23658">
    <property type="entry name" value="PDZ_CPAF_rel"/>
    <property type="match status" value="1"/>
</dbReference>
<dbReference type="KEGG" id="tatv:25786076"/>
<dbReference type="SUPFAM" id="SSF52096">
    <property type="entry name" value="ClpP/crotonase"/>
    <property type="match status" value="1"/>
</dbReference>
<feature type="chain" id="PRO_5003524757" description="CPAF-like PDZ domain-containing protein" evidence="1">
    <location>
        <begin position="17"/>
        <end position="724"/>
    </location>
</feature>
<accession>G9NYQ6</accession>
<keyword evidence="1" id="KW-0732">Signal</keyword>
<reference evidence="3 4" key="1">
    <citation type="journal article" date="2011" name="Genome Biol.">
        <title>Comparative genome sequence analysis underscores mycoparasitism as the ancestral life style of Trichoderma.</title>
        <authorList>
            <person name="Kubicek C.P."/>
            <person name="Herrera-Estrella A."/>
            <person name="Seidl-Seiboth V."/>
            <person name="Martinez D.A."/>
            <person name="Druzhinina I.S."/>
            <person name="Thon M."/>
            <person name="Zeilinger S."/>
            <person name="Casas-Flores S."/>
            <person name="Horwitz B.A."/>
            <person name="Mukherjee P.K."/>
            <person name="Mukherjee M."/>
            <person name="Kredics L."/>
            <person name="Alcaraz L.D."/>
            <person name="Aerts A."/>
            <person name="Antal Z."/>
            <person name="Atanasova L."/>
            <person name="Cervantes-Badillo M.G."/>
            <person name="Challacombe J."/>
            <person name="Chertkov O."/>
            <person name="McCluskey K."/>
            <person name="Coulpier F."/>
            <person name="Deshpande N."/>
            <person name="von Doehren H."/>
            <person name="Ebbole D.J."/>
            <person name="Esquivel-Naranjo E.U."/>
            <person name="Fekete E."/>
            <person name="Flipphi M."/>
            <person name="Glaser F."/>
            <person name="Gomez-Rodriguez E.Y."/>
            <person name="Gruber S."/>
            <person name="Han C."/>
            <person name="Henrissat B."/>
            <person name="Hermosa R."/>
            <person name="Hernandez-Onate M."/>
            <person name="Karaffa L."/>
            <person name="Kosti I."/>
            <person name="Le Crom S."/>
            <person name="Lindquist E."/>
            <person name="Lucas S."/>
            <person name="Luebeck M."/>
            <person name="Luebeck P.S."/>
            <person name="Margeot A."/>
            <person name="Metz B."/>
            <person name="Misra M."/>
            <person name="Nevalainen H."/>
            <person name="Omann M."/>
            <person name="Packer N."/>
            <person name="Perrone G."/>
            <person name="Uresti-Rivera E.E."/>
            <person name="Salamov A."/>
            <person name="Schmoll M."/>
            <person name="Seiboth B."/>
            <person name="Shapiro H."/>
            <person name="Sukno S."/>
            <person name="Tamayo-Ramos J.A."/>
            <person name="Tisch D."/>
            <person name="Wiest A."/>
            <person name="Wilkinson H.H."/>
            <person name="Zhang M."/>
            <person name="Coutinho P.M."/>
            <person name="Kenerley C.M."/>
            <person name="Monte E."/>
            <person name="Baker S.E."/>
            <person name="Grigoriev I.V."/>
        </authorList>
    </citation>
    <scope>NUCLEOTIDE SEQUENCE [LARGE SCALE GENOMIC DNA]</scope>
    <source>
        <strain evidence="4">ATCC 20476 / IMI 206040</strain>
    </source>
</reference>
<name>G9NYQ6_HYPAI</name>
<dbReference type="Proteomes" id="UP000005426">
    <property type="component" value="Unassembled WGS sequence"/>
</dbReference>
<feature type="domain" description="CPAF-like PDZ" evidence="2">
    <location>
        <begin position="158"/>
        <end position="280"/>
    </location>
</feature>
<sequence length="724" mass="78261">MRSLAALWTGAAVVLAASTPTTKDASKVDAVEPCAQVSSLWAAQIESTATPTVAASLAYACLNTIPLHKEPGIELIDALEPYLEWQSDSAYLADPPADYFYPPHDIFKALAGVRADLVADKYTNEYEFQEDLYARVWGPAHDGHFVFYPDALTIAFEWTRPKPIVSISENGKDLPVIKLYEDVVRDPKTAPVITKINGVEASKFVLDTVTTASFNQDADAAYNSMFYSKGFTAASGGSEGYFSSGGRVRYIYQGPNTTFTFDNGTSATFENTASVKANFTGIVDGQSYFDTLCVLTIDGGPREEPAATISARAQSGQVPGYPAPVLATDDGIVSGYFLEGEGFDDVAVLSLLTFEPSSPRQFQAVIQNFFAEAVTAGKTKLVIDFQGNGGGLIGLGYDLYGQLFPQIRADGFSRWKLSPEFETMAHVYSNASKNVDPFHEASFLKVEAYLTELNWRFDLNEEEKAFTSFADKFAPRVFKDTPYTALTRWNWSDPLISTNTSFGFGLEISGYGTRANLSQPFLPENIVLLYDGACASTCTIASESLRLNGGVKSVAFGGRPQKGPIQGVGGVKGSQIYQLTDIFVLAEDGTFLGTSAANEAVLQNVSSLPIARSTAGSMNVRDQILRTNTKDGLPAQFIVENADCRLYWTAPMVTDITEVWKAAAGAAFNNAECANGGIKYKAPKAHIRPAANPKLPMGSAIAETEDSRPSSGLWNAKFRLRTIA</sequence>
<dbReference type="eggNOG" id="ENOG502S90K">
    <property type="taxonomic scope" value="Eukaryota"/>
</dbReference>
<dbReference type="EMBL" id="ABDG02000025">
    <property type="protein sequence ID" value="EHK44512.1"/>
    <property type="molecule type" value="Genomic_DNA"/>
</dbReference>
<proteinExistence type="predicted"/>
<protein>
    <recommendedName>
        <fullName evidence="2">CPAF-like PDZ domain-containing protein</fullName>
    </recommendedName>
</protein>
<gene>
    <name evidence="3" type="ORF">TRIATDRAFT_87546</name>
</gene>
<evidence type="ECO:0000256" key="1">
    <source>
        <dbReference type="SAM" id="SignalP"/>
    </source>
</evidence>
<dbReference type="OMA" id="NEYEFGF"/>
<comment type="caution">
    <text evidence="3">The sequence shown here is derived from an EMBL/GenBank/DDBJ whole genome shotgun (WGS) entry which is preliminary data.</text>
</comment>
<evidence type="ECO:0000259" key="2">
    <source>
        <dbReference type="Pfam" id="PF23658"/>
    </source>
</evidence>
<dbReference type="AlphaFoldDB" id="G9NYQ6"/>
<dbReference type="InterPro" id="IPR029045">
    <property type="entry name" value="ClpP/crotonase-like_dom_sf"/>
</dbReference>
<feature type="signal peptide" evidence="1">
    <location>
        <begin position="1"/>
        <end position="16"/>
    </location>
</feature>
<dbReference type="Gene3D" id="3.90.226.10">
    <property type="entry name" value="2-enoyl-CoA Hydratase, Chain A, domain 1"/>
    <property type="match status" value="1"/>
</dbReference>
<dbReference type="GeneID" id="25786076"/>
<dbReference type="HOGENOM" id="CLU_014251_0_1_1"/>
<dbReference type="InterPro" id="IPR052766">
    <property type="entry name" value="S41A_metabolite_peptidase"/>
</dbReference>
<evidence type="ECO:0000313" key="3">
    <source>
        <dbReference type="EMBL" id="EHK44512.1"/>
    </source>
</evidence>
<dbReference type="InterPro" id="IPR056186">
    <property type="entry name" value="PDZ_CPAF-rel"/>
</dbReference>
<dbReference type="OrthoDB" id="27214at2759"/>
<keyword evidence="4" id="KW-1185">Reference proteome</keyword>